<dbReference type="InterPro" id="IPR012349">
    <property type="entry name" value="Split_barrel_FMN-bd"/>
</dbReference>
<dbReference type="SUPFAM" id="SSF50475">
    <property type="entry name" value="FMN-binding split barrel"/>
    <property type="match status" value="1"/>
</dbReference>
<evidence type="ECO:0000259" key="2">
    <source>
        <dbReference type="SMART" id="SM00903"/>
    </source>
</evidence>
<organism evidence="3 4">
    <name type="scientific">Streptomyces mirabilis</name>
    <dbReference type="NCBI Taxonomy" id="68239"/>
    <lineage>
        <taxon>Bacteria</taxon>
        <taxon>Bacillati</taxon>
        <taxon>Actinomycetota</taxon>
        <taxon>Actinomycetes</taxon>
        <taxon>Kitasatosporales</taxon>
        <taxon>Streptomycetaceae</taxon>
        <taxon>Streptomyces</taxon>
    </lineage>
</organism>
<protein>
    <submittedName>
        <fullName evidence="3">NADH-FMN oxidoreductase RutF, flavin reductase (DIM6/NTAB) family</fullName>
    </submittedName>
</protein>
<dbReference type="Gene3D" id="2.30.110.10">
    <property type="entry name" value="Electron Transport, Fmn-binding Protein, Chain A"/>
    <property type="match status" value="1"/>
</dbReference>
<reference evidence="3 4" key="1">
    <citation type="submission" date="2016-10" db="EMBL/GenBank/DDBJ databases">
        <authorList>
            <person name="de Groot N.N."/>
        </authorList>
    </citation>
    <scope>NUCLEOTIDE SEQUENCE [LARGE SCALE GENOMIC DNA]</scope>
    <source>
        <strain evidence="3 4">OK461</strain>
    </source>
</reference>
<dbReference type="InterPro" id="IPR050268">
    <property type="entry name" value="NADH-dep_flavin_reductase"/>
</dbReference>
<evidence type="ECO:0000313" key="3">
    <source>
        <dbReference type="EMBL" id="SFG04300.1"/>
    </source>
</evidence>
<dbReference type="SMART" id="SM00903">
    <property type="entry name" value="Flavin_Reduct"/>
    <property type="match status" value="1"/>
</dbReference>
<proteinExistence type="predicted"/>
<name>A0A1I2NMN8_9ACTN</name>
<dbReference type="GO" id="GO:0042602">
    <property type="term" value="F:riboflavin reductase (NADPH) activity"/>
    <property type="evidence" value="ECO:0007669"/>
    <property type="project" value="TreeGrafter"/>
</dbReference>
<dbReference type="Pfam" id="PF01613">
    <property type="entry name" value="Flavin_Reduct"/>
    <property type="match status" value="1"/>
</dbReference>
<dbReference type="EMBL" id="FONR01000015">
    <property type="protein sequence ID" value="SFG04300.1"/>
    <property type="molecule type" value="Genomic_DNA"/>
</dbReference>
<dbReference type="Proteomes" id="UP000181942">
    <property type="component" value="Unassembled WGS sequence"/>
</dbReference>
<dbReference type="PANTHER" id="PTHR30466">
    <property type="entry name" value="FLAVIN REDUCTASE"/>
    <property type="match status" value="1"/>
</dbReference>
<dbReference type="PANTHER" id="PTHR30466:SF1">
    <property type="entry name" value="FMN REDUCTASE (NADH) RUTF"/>
    <property type="match status" value="1"/>
</dbReference>
<sequence>MLDKGAVARPAVDSREFRQAMGRFPTGVAVVASGAGGSTEALTVNSVTSVSLSPLLMSVCLRPEGRVSRRIAQRREFTLSFLAADQRQVSALFASRDRPVGIQAQRQLGDLVGPRGSVLVQGALASMECVVETFSAGGDHLIVLGRVEALHLGDADREPLVFHRGDYTRLASYADVQG</sequence>
<evidence type="ECO:0000313" key="4">
    <source>
        <dbReference type="Proteomes" id="UP000181942"/>
    </source>
</evidence>
<feature type="domain" description="Flavin reductase like" evidence="2">
    <location>
        <begin position="21"/>
        <end position="169"/>
    </location>
</feature>
<dbReference type="AlphaFoldDB" id="A0A1I2NMN8"/>
<dbReference type="OrthoDB" id="9792858at2"/>
<keyword evidence="1" id="KW-0560">Oxidoreductase</keyword>
<accession>A0A1I2NMN8</accession>
<dbReference type="InterPro" id="IPR002563">
    <property type="entry name" value="Flavin_Rdtase-like_dom"/>
</dbReference>
<dbReference type="GO" id="GO:0010181">
    <property type="term" value="F:FMN binding"/>
    <property type="evidence" value="ECO:0007669"/>
    <property type="project" value="InterPro"/>
</dbReference>
<gene>
    <name evidence="3" type="ORF">SAMN02787118_11528</name>
</gene>
<dbReference type="GO" id="GO:0006208">
    <property type="term" value="P:pyrimidine nucleobase catabolic process"/>
    <property type="evidence" value="ECO:0007669"/>
    <property type="project" value="TreeGrafter"/>
</dbReference>
<dbReference type="RefSeq" id="WP_075030970.1">
    <property type="nucleotide sequence ID" value="NZ_FONR01000015.1"/>
</dbReference>
<evidence type="ECO:0000256" key="1">
    <source>
        <dbReference type="ARBA" id="ARBA00023002"/>
    </source>
</evidence>